<dbReference type="EMBL" id="AEYP01064035">
    <property type="status" value="NOT_ANNOTATED_CDS"/>
    <property type="molecule type" value="Genomic_DNA"/>
</dbReference>
<proteinExistence type="predicted"/>
<reference evidence="2" key="1">
    <citation type="submission" date="2024-06" db="UniProtKB">
        <authorList>
            <consortium name="Ensembl"/>
        </authorList>
    </citation>
    <scope>IDENTIFICATION</scope>
</reference>
<dbReference type="EMBL" id="AEYP01064034">
    <property type="status" value="NOT_ANNOTATED_CDS"/>
    <property type="molecule type" value="Genomic_DNA"/>
</dbReference>
<dbReference type="HOGENOM" id="CLU_2694273_0_0_1"/>
<dbReference type="EMBL" id="AEYP01064033">
    <property type="status" value="NOT_ANNOTATED_CDS"/>
    <property type="molecule type" value="Genomic_DNA"/>
</dbReference>
<dbReference type="AlphaFoldDB" id="M3YI50"/>
<evidence type="ECO:0000256" key="1">
    <source>
        <dbReference type="SAM" id="MobiDB-lite"/>
    </source>
</evidence>
<evidence type="ECO:0000313" key="2">
    <source>
        <dbReference type="Ensembl" id="ENSMPUP00000011007.1"/>
    </source>
</evidence>
<dbReference type="Ensembl" id="ENSMPUT00000011191.1">
    <property type="protein sequence ID" value="ENSMPUP00000011007.1"/>
    <property type="gene ID" value="ENSMPUG00000011097.1"/>
</dbReference>
<feature type="compositionally biased region" description="Low complexity" evidence="1">
    <location>
        <begin position="1"/>
        <end position="27"/>
    </location>
</feature>
<sequence length="74" mass="7867">MLGVFPVDPSSTLSLPLSEPSPGPALSTITTTMARPRLPDPFRAPQPLDPVFRPEPHPPRGLSVKACSLPRALS</sequence>
<name>M3YI50_MUSPF</name>
<protein>
    <submittedName>
        <fullName evidence="2">Uncharacterized protein</fullName>
    </submittedName>
</protein>
<accession>M3YI50</accession>
<dbReference type="InParanoid" id="M3YI50"/>
<organism evidence="2">
    <name type="scientific">Mustela putorius furo</name>
    <name type="common">European domestic ferret</name>
    <name type="synonym">Mustela furo</name>
    <dbReference type="NCBI Taxonomy" id="9669"/>
    <lineage>
        <taxon>Eukaryota</taxon>
        <taxon>Metazoa</taxon>
        <taxon>Chordata</taxon>
        <taxon>Craniata</taxon>
        <taxon>Vertebrata</taxon>
        <taxon>Euteleostomi</taxon>
        <taxon>Mammalia</taxon>
        <taxon>Eutheria</taxon>
        <taxon>Laurasiatheria</taxon>
        <taxon>Carnivora</taxon>
        <taxon>Caniformia</taxon>
        <taxon>Musteloidea</taxon>
        <taxon>Mustelidae</taxon>
        <taxon>Mustelinae</taxon>
        <taxon>Mustela</taxon>
    </lineage>
</organism>
<feature type="region of interest" description="Disordered" evidence="1">
    <location>
        <begin position="1"/>
        <end position="74"/>
    </location>
</feature>